<evidence type="ECO:0000256" key="1">
    <source>
        <dbReference type="SAM" id="MobiDB-lite"/>
    </source>
</evidence>
<organism evidence="2 3">
    <name type="scientific">Coprinopsis marcescibilis</name>
    <name type="common">Agaric fungus</name>
    <name type="synonym">Psathyrella marcescibilis</name>
    <dbReference type="NCBI Taxonomy" id="230819"/>
    <lineage>
        <taxon>Eukaryota</taxon>
        <taxon>Fungi</taxon>
        <taxon>Dikarya</taxon>
        <taxon>Basidiomycota</taxon>
        <taxon>Agaricomycotina</taxon>
        <taxon>Agaricomycetes</taxon>
        <taxon>Agaricomycetidae</taxon>
        <taxon>Agaricales</taxon>
        <taxon>Agaricineae</taxon>
        <taxon>Psathyrellaceae</taxon>
        <taxon>Coprinopsis</taxon>
    </lineage>
</organism>
<sequence>MAQRTNQTFFLDEQGRHQDIDNPTEHEQHLARGHNSRGSFSGSIPDLRFEYSYLRSIQPFVKIQRVNNAVASTESESSDGEDDESYEKVNLTQKEVGRENGETSPPLASQSSEIIQVEWANVLWTTAKDQVLSPFIQGALWALASYYISPLSSELGAKMGLLARSKLPSREGTGISWLRRFSGAFGISTKQDNKLS</sequence>
<gene>
    <name evidence="2" type="ORF">FA15DRAFT_615503</name>
</gene>
<evidence type="ECO:0000313" key="2">
    <source>
        <dbReference type="EMBL" id="TFK26577.1"/>
    </source>
</evidence>
<keyword evidence="3" id="KW-1185">Reference proteome</keyword>
<protein>
    <submittedName>
        <fullName evidence="2">Uncharacterized protein</fullName>
    </submittedName>
</protein>
<dbReference type="OrthoDB" id="2430343at2759"/>
<dbReference type="GO" id="GO:0140580">
    <property type="term" value="F:mitochondrion autophagosome adaptor activity"/>
    <property type="evidence" value="ECO:0007669"/>
    <property type="project" value="InterPro"/>
</dbReference>
<feature type="compositionally biased region" description="Basic and acidic residues" evidence="1">
    <location>
        <begin position="13"/>
        <end position="30"/>
    </location>
</feature>
<feature type="region of interest" description="Disordered" evidence="1">
    <location>
        <begin position="1"/>
        <end position="39"/>
    </location>
</feature>
<accession>A0A5C3L1A9</accession>
<dbReference type="InterPro" id="IPR013898">
    <property type="entry name" value="Atg43"/>
</dbReference>
<reference evidence="2 3" key="1">
    <citation type="journal article" date="2019" name="Nat. Ecol. Evol.">
        <title>Megaphylogeny resolves global patterns of mushroom evolution.</title>
        <authorList>
            <person name="Varga T."/>
            <person name="Krizsan K."/>
            <person name="Foldi C."/>
            <person name="Dima B."/>
            <person name="Sanchez-Garcia M."/>
            <person name="Sanchez-Ramirez S."/>
            <person name="Szollosi G.J."/>
            <person name="Szarkandi J.G."/>
            <person name="Papp V."/>
            <person name="Albert L."/>
            <person name="Andreopoulos W."/>
            <person name="Angelini C."/>
            <person name="Antonin V."/>
            <person name="Barry K.W."/>
            <person name="Bougher N.L."/>
            <person name="Buchanan P."/>
            <person name="Buyck B."/>
            <person name="Bense V."/>
            <person name="Catcheside P."/>
            <person name="Chovatia M."/>
            <person name="Cooper J."/>
            <person name="Damon W."/>
            <person name="Desjardin D."/>
            <person name="Finy P."/>
            <person name="Geml J."/>
            <person name="Haridas S."/>
            <person name="Hughes K."/>
            <person name="Justo A."/>
            <person name="Karasinski D."/>
            <person name="Kautmanova I."/>
            <person name="Kiss B."/>
            <person name="Kocsube S."/>
            <person name="Kotiranta H."/>
            <person name="LaButti K.M."/>
            <person name="Lechner B.E."/>
            <person name="Liimatainen K."/>
            <person name="Lipzen A."/>
            <person name="Lukacs Z."/>
            <person name="Mihaltcheva S."/>
            <person name="Morgado L.N."/>
            <person name="Niskanen T."/>
            <person name="Noordeloos M.E."/>
            <person name="Ohm R.A."/>
            <person name="Ortiz-Santana B."/>
            <person name="Ovrebo C."/>
            <person name="Racz N."/>
            <person name="Riley R."/>
            <person name="Savchenko A."/>
            <person name="Shiryaev A."/>
            <person name="Soop K."/>
            <person name="Spirin V."/>
            <person name="Szebenyi C."/>
            <person name="Tomsovsky M."/>
            <person name="Tulloss R.E."/>
            <person name="Uehling J."/>
            <person name="Grigoriev I.V."/>
            <person name="Vagvolgyi C."/>
            <person name="Papp T."/>
            <person name="Martin F.M."/>
            <person name="Miettinen O."/>
            <person name="Hibbett D.S."/>
            <person name="Nagy L.G."/>
        </authorList>
    </citation>
    <scope>NUCLEOTIDE SEQUENCE [LARGE SCALE GENOMIC DNA]</scope>
    <source>
        <strain evidence="2 3">CBS 121175</strain>
    </source>
</reference>
<dbReference type="Proteomes" id="UP000307440">
    <property type="component" value="Unassembled WGS sequence"/>
</dbReference>
<name>A0A5C3L1A9_COPMA</name>
<evidence type="ECO:0000313" key="3">
    <source>
        <dbReference type="Proteomes" id="UP000307440"/>
    </source>
</evidence>
<dbReference type="STRING" id="230819.A0A5C3L1A9"/>
<dbReference type="PANTHER" id="PTHR38699:SF1">
    <property type="entry name" value="MITOPHAGY RECEPTOR ATG43"/>
    <property type="match status" value="1"/>
</dbReference>
<dbReference type="EMBL" id="ML210173">
    <property type="protein sequence ID" value="TFK26577.1"/>
    <property type="molecule type" value="Genomic_DNA"/>
</dbReference>
<dbReference type="GO" id="GO:0000423">
    <property type="term" value="P:mitophagy"/>
    <property type="evidence" value="ECO:0007669"/>
    <property type="project" value="InterPro"/>
</dbReference>
<dbReference type="AlphaFoldDB" id="A0A5C3L1A9"/>
<dbReference type="PANTHER" id="PTHR38699">
    <property type="entry name" value="CHROMOSOME 1, WHOLE GENOME SHOTGUN SEQUENCE"/>
    <property type="match status" value="1"/>
</dbReference>
<proteinExistence type="predicted"/>